<gene>
    <name evidence="7" type="ORF">B9Q00_04020</name>
</gene>
<keyword evidence="3 6" id="KW-0812">Transmembrane</keyword>
<evidence type="ECO:0000256" key="6">
    <source>
        <dbReference type="SAM" id="Phobius"/>
    </source>
</evidence>
<comment type="caution">
    <text evidence="7">The sequence shown here is derived from an EMBL/GenBank/DDBJ whole genome shotgun (WGS) entry which is preliminary data.</text>
</comment>
<comment type="subcellular location">
    <subcellularLocation>
        <location evidence="1">Cell membrane</location>
        <topology evidence="1">Multi-pass membrane protein</topology>
    </subcellularLocation>
</comment>
<organism evidence="7 8">
    <name type="scientific">Candidatus Marsarchaeota G1 archaeon OSP_C</name>
    <dbReference type="NCBI Taxonomy" id="1978154"/>
    <lineage>
        <taxon>Archaea</taxon>
        <taxon>Candidatus Marsarchaeota</taxon>
        <taxon>Candidatus Marsarchaeota group 1</taxon>
    </lineage>
</organism>
<name>A0A2R6AR45_9ARCH</name>
<dbReference type="Pfam" id="PF06146">
    <property type="entry name" value="PsiE"/>
    <property type="match status" value="1"/>
</dbReference>
<reference evidence="7 8" key="1">
    <citation type="submission" date="2017-04" db="EMBL/GenBank/DDBJ databases">
        <title>Novel microbial lineages endemic to geothermal iron-oxide mats fill important gaps in the evolutionary history of Archaea.</title>
        <authorList>
            <person name="Jay Z.J."/>
            <person name="Beam J.P."/>
            <person name="Dlakic M."/>
            <person name="Rusch D.B."/>
            <person name="Kozubal M.A."/>
            <person name="Inskeep W.P."/>
        </authorList>
    </citation>
    <scope>NUCLEOTIDE SEQUENCE [LARGE SCALE GENOMIC DNA]</scope>
    <source>
        <strain evidence="7">OSP_C</strain>
    </source>
</reference>
<evidence type="ECO:0000256" key="2">
    <source>
        <dbReference type="ARBA" id="ARBA00022475"/>
    </source>
</evidence>
<dbReference type="AlphaFoldDB" id="A0A2R6AR45"/>
<evidence type="ECO:0000256" key="5">
    <source>
        <dbReference type="ARBA" id="ARBA00023136"/>
    </source>
</evidence>
<evidence type="ECO:0000313" key="7">
    <source>
        <dbReference type="EMBL" id="PSN88830.1"/>
    </source>
</evidence>
<dbReference type="GO" id="GO:0005886">
    <property type="term" value="C:plasma membrane"/>
    <property type="evidence" value="ECO:0007669"/>
    <property type="project" value="UniProtKB-SubCell"/>
</dbReference>
<protein>
    <recommendedName>
        <fullName evidence="9">Phosphate-starvation-inducible E-like protein</fullName>
    </recommendedName>
</protein>
<accession>A0A2R6AR45</accession>
<feature type="transmembrane region" description="Helical" evidence="6">
    <location>
        <begin position="16"/>
        <end position="36"/>
    </location>
</feature>
<keyword evidence="4 6" id="KW-1133">Transmembrane helix</keyword>
<feature type="transmembrane region" description="Helical" evidence="6">
    <location>
        <begin position="111"/>
        <end position="130"/>
    </location>
</feature>
<keyword evidence="2" id="KW-1003">Cell membrane</keyword>
<dbReference type="InterPro" id="IPR020948">
    <property type="entry name" value="P_starv_induced_PsiE-like"/>
</dbReference>
<evidence type="ECO:0000313" key="8">
    <source>
        <dbReference type="Proteomes" id="UP000241473"/>
    </source>
</evidence>
<keyword evidence="5 6" id="KW-0472">Membrane</keyword>
<evidence type="ECO:0000256" key="1">
    <source>
        <dbReference type="ARBA" id="ARBA00004651"/>
    </source>
</evidence>
<feature type="transmembrane region" description="Helical" evidence="6">
    <location>
        <begin position="56"/>
        <end position="74"/>
    </location>
</feature>
<sequence>MSDQGFPTVMGKIVDYLVMLLAFITLVALIFGVYKLSLDLFNILNASTFDIGAKNFVIDTLTVFVVLELMLGFLQYHGKNRISPSYIIDAGIFFVTRELMIELYAGNTTPLTFVSFAAIIGVLGLVRAVLTKISPT</sequence>
<evidence type="ECO:0000256" key="4">
    <source>
        <dbReference type="ARBA" id="ARBA00022989"/>
    </source>
</evidence>
<dbReference type="EMBL" id="NEXB01000013">
    <property type="protein sequence ID" value="PSN88830.1"/>
    <property type="molecule type" value="Genomic_DNA"/>
</dbReference>
<evidence type="ECO:0008006" key="9">
    <source>
        <dbReference type="Google" id="ProtNLM"/>
    </source>
</evidence>
<proteinExistence type="predicted"/>
<evidence type="ECO:0000256" key="3">
    <source>
        <dbReference type="ARBA" id="ARBA00022692"/>
    </source>
</evidence>
<dbReference type="Proteomes" id="UP000241473">
    <property type="component" value="Unassembled WGS sequence"/>
</dbReference>